<keyword evidence="4" id="KW-1134">Transmembrane beta strand</keyword>
<reference evidence="13 14" key="1">
    <citation type="submission" date="2019-10" db="EMBL/GenBank/DDBJ databases">
        <title>Glaciimonas soli sp. nov., a psychrophilic bacterium isolated from the forest soil of a high elevation mountain in Taiwan.</title>
        <authorList>
            <person name="Wang L.-T."/>
            <person name="Shieh W.Y."/>
        </authorList>
    </citation>
    <scope>NUCLEOTIDE SEQUENCE [LARGE SCALE GENOMIC DNA]</scope>
    <source>
        <strain evidence="13 14">GS1</strain>
    </source>
</reference>
<dbReference type="InterPro" id="IPR050298">
    <property type="entry name" value="Gram-neg_bact_OMP"/>
</dbReference>
<dbReference type="PANTHER" id="PTHR34501:SF9">
    <property type="entry name" value="MAJOR OUTER MEMBRANE PROTEIN P.IA"/>
    <property type="match status" value="1"/>
</dbReference>
<keyword evidence="6 11" id="KW-0732">Signal</keyword>
<dbReference type="GO" id="GO:0034220">
    <property type="term" value="P:monoatomic ion transmembrane transport"/>
    <property type="evidence" value="ECO:0007669"/>
    <property type="project" value="InterPro"/>
</dbReference>
<evidence type="ECO:0000256" key="3">
    <source>
        <dbReference type="ARBA" id="ARBA00022448"/>
    </source>
</evidence>
<feature type="signal peptide" evidence="11">
    <location>
        <begin position="1"/>
        <end position="46"/>
    </location>
</feature>
<keyword evidence="5" id="KW-0812">Transmembrane</keyword>
<keyword evidence="10" id="KW-0998">Cell outer membrane</keyword>
<proteinExistence type="predicted"/>
<dbReference type="Pfam" id="PF13609">
    <property type="entry name" value="Porin_4"/>
    <property type="match status" value="1"/>
</dbReference>
<dbReference type="CDD" id="cd00342">
    <property type="entry name" value="gram_neg_porins"/>
    <property type="match status" value="1"/>
</dbReference>
<dbReference type="Proteomes" id="UP000451565">
    <property type="component" value="Unassembled WGS sequence"/>
</dbReference>
<dbReference type="PRINTS" id="PR00184">
    <property type="entry name" value="NEISSPPORIN"/>
</dbReference>
<keyword evidence="9" id="KW-0472">Membrane</keyword>
<dbReference type="Gene3D" id="2.40.160.10">
    <property type="entry name" value="Porin"/>
    <property type="match status" value="1"/>
</dbReference>
<evidence type="ECO:0000256" key="6">
    <source>
        <dbReference type="ARBA" id="ARBA00022729"/>
    </source>
</evidence>
<evidence type="ECO:0000256" key="4">
    <source>
        <dbReference type="ARBA" id="ARBA00022452"/>
    </source>
</evidence>
<accession>A0A843YWJ4</accession>
<keyword evidence="7" id="KW-0406">Ion transport</keyword>
<evidence type="ECO:0000256" key="8">
    <source>
        <dbReference type="ARBA" id="ARBA00023114"/>
    </source>
</evidence>
<dbReference type="EMBL" id="WINI01000008">
    <property type="protein sequence ID" value="MQR02063.1"/>
    <property type="molecule type" value="Genomic_DNA"/>
</dbReference>
<keyword evidence="3" id="KW-0813">Transport</keyword>
<keyword evidence="8" id="KW-0626">Porin</keyword>
<evidence type="ECO:0000259" key="12">
    <source>
        <dbReference type="Pfam" id="PF13609"/>
    </source>
</evidence>
<dbReference type="InterPro" id="IPR023614">
    <property type="entry name" value="Porin_dom_sf"/>
</dbReference>
<dbReference type="AlphaFoldDB" id="A0A843YWJ4"/>
<name>A0A843YWJ4_9BURK</name>
<dbReference type="PRINTS" id="PR00182">
    <property type="entry name" value="ECOLNEIPORIN"/>
</dbReference>
<feature type="chain" id="PRO_5032854495" evidence="11">
    <location>
        <begin position="47"/>
        <end position="380"/>
    </location>
</feature>
<dbReference type="SUPFAM" id="SSF56935">
    <property type="entry name" value="Porins"/>
    <property type="match status" value="1"/>
</dbReference>
<feature type="domain" description="Porin" evidence="12">
    <location>
        <begin position="34"/>
        <end position="356"/>
    </location>
</feature>
<dbReference type="OrthoDB" id="8520696at2"/>
<evidence type="ECO:0000256" key="11">
    <source>
        <dbReference type="SAM" id="SignalP"/>
    </source>
</evidence>
<dbReference type="GO" id="GO:0009279">
    <property type="term" value="C:cell outer membrane"/>
    <property type="evidence" value="ECO:0007669"/>
    <property type="project" value="UniProtKB-SubCell"/>
</dbReference>
<evidence type="ECO:0000256" key="2">
    <source>
        <dbReference type="ARBA" id="ARBA00011233"/>
    </source>
</evidence>
<evidence type="ECO:0000256" key="7">
    <source>
        <dbReference type="ARBA" id="ARBA00023065"/>
    </source>
</evidence>
<comment type="caution">
    <text evidence="13">The sequence shown here is derived from an EMBL/GenBank/DDBJ whole genome shotgun (WGS) entry which is preliminary data.</text>
</comment>
<comment type="subunit">
    <text evidence="2">Homotrimer.</text>
</comment>
<evidence type="ECO:0000313" key="14">
    <source>
        <dbReference type="Proteomes" id="UP000451565"/>
    </source>
</evidence>
<evidence type="ECO:0000256" key="5">
    <source>
        <dbReference type="ARBA" id="ARBA00022692"/>
    </source>
</evidence>
<keyword evidence="14" id="KW-1185">Reference proteome</keyword>
<dbReference type="RefSeq" id="WP_153235694.1">
    <property type="nucleotide sequence ID" value="NZ_WINI01000008.1"/>
</dbReference>
<dbReference type="InterPro" id="IPR033900">
    <property type="entry name" value="Gram_neg_porin_domain"/>
</dbReference>
<comment type="subcellular location">
    <subcellularLocation>
        <location evidence="1">Cell outer membrane</location>
        <topology evidence="1">Multi-pass membrane protein</topology>
    </subcellularLocation>
</comment>
<dbReference type="InterPro" id="IPR001702">
    <property type="entry name" value="Porin_Gram-ve"/>
</dbReference>
<evidence type="ECO:0000313" key="13">
    <source>
        <dbReference type="EMBL" id="MQR02063.1"/>
    </source>
</evidence>
<organism evidence="13 14">
    <name type="scientific">Glaciimonas soli</name>
    <dbReference type="NCBI Taxonomy" id="2590999"/>
    <lineage>
        <taxon>Bacteria</taxon>
        <taxon>Pseudomonadati</taxon>
        <taxon>Pseudomonadota</taxon>
        <taxon>Betaproteobacteria</taxon>
        <taxon>Burkholderiales</taxon>
        <taxon>Oxalobacteraceae</taxon>
        <taxon>Glaciimonas</taxon>
    </lineage>
</organism>
<sequence>MNNQNENQACRTSKSSAAILGPIARKTAGCALMSLCLQLVAGQASAQTNVQIYGVVDNAIQSTFGQGTLGQTKTEVTSGYFAASRLGFKGSEDLGDGMKAFFQLEMGLATNTGALQQGGRLFGRTAQVGISSSLGSLALGRLGTPGSGTGPYNMTNGPKPIDPFYLGYGAAGWANSSNTMALPLRADNSLVYRTPQLGGLTFAGLYSFQRDGTEAVGASTNARVTGLGLSYDHGPLFAMISYDHTDNPLPGQPAQTALQVGAVYDFNIVKLHMMAGQEKNEFLFSTAVESALASRANFAAIGLTVPLSSGRIMLGLQARKASQIQGGSYGRRIASVGYTYDLSKRTALNMAFSDSRANQALASNPSFNFRQVGCGVSHFF</sequence>
<evidence type="ECO:0000256" key="9">
    <source>
        <dbReference type="ARBA" id="ARBA00023136"/>
    </source>
</evidence>
<dbReference type="PANTHER" id="PTHR34501">
    <property type="entry name" value="PROTEIN YDDL-RELATED"/>
    <property type="match status" value="1"/>
</dbReference>
<evidence type="ECO:0000256" key="1">
    <source>
        <dbReference type="ARBA" id="ARBA00004571"/>
    </source>
</evidence>
<dbReference type="InterPro" id="IPR002299">
    <property type="entry name" value="Porin_Neis"/>
</dbReference>
<protein>
    <submittedName>
        <fullName evidence="13">Porin</fullName>
    </submittedName>
</protein>
<gene>
    <name evidence="13" type="ORF">GEV47_15400</name>
</gene>
<evidence type="ECO:0000256" key="10">
    <source>
        <dbReference type="ARBA" id="ARBA00023237"/>
    </source>
</evidence>
<dbReference type="GO" id="GO:0015288">
    <property type="term" value="F:porin activity"/>
    <property type="evidence" value="ECO:0007669"/>
    <property type="project" value="UniProtKB-KW"/>
</dbReference>
<dbReference type="GO" id="GO:0046930">
    <property type="term" value="C:pore complex"/>
    <property type="evidence" value="ECO:0007669"/>
    <property type="project" value="UniProtKB-KW"/>
</dbReference>